<dbReference type="EMBL" id="AAGW02052834">
    <property type="status" value="NOT_ANNOTATED_CDS"/>
    <property type="molecule type" value="Genomic_DNA"/>
</dbReference>
<proteinExistence type="predicted"/>
<dbReference type="Proteomes" id="UP000001811">
    <property type="component" value="Chromosome 5"/>
</dbReference>
<protein>
    <submittedName>
        <fullName evidence="6">Proteasome activator subunit 3 interacting protein 1</fullName>
    </submittedName>
</protein>
<feature type="domain" description="FAM192A/Fyv6 N-terminal" evidence="5">
    <location>
        <begin position="15"/>
        <end position="116"/>
    </location>
</feature>
<dbReference type="Pfam" id="PF10187">
    <property type="entry name" value="FAM192A_Fyv6_N"/>
    <property type="match status" value="1"/>
</dbReference>
<reference evidence="6 7" key="1">
    <citation type="journal article" date="2011" name="Nature">
        <title>A high-resolution map of human evolutionary constraint using 29 mammals.</title>
        <authorList>
            <person name="Lindblad-Toh K."/>
            <person name="Garber M."/>
            <person name="Zuk O."/>
            <person name="Lin M.F."/>
            <person name="Parker B.J."/>
            <person name="Washietl S."/>
            <person name="Kheradpour P."/>
            <person name="Ernst J."/>
            <person name="Jordan G."/>
            <person name="Mauceli E."/>
            <person name="Ward L.D."/>
            <person name="Lowe C.B."/>
            <person name="Holloway A.K."/>
            <person name="Clamp M."/>
            <person name="Gnerre S."/>
            <person name="Alfoldi J."/>
            <person name="Beal K."/>
            <person name="Chang J."/>
            <person name="Clawson H."/>
            <person name="Cuff J."/>
            <person name="Di Palma F."/>
            <person name="Fitzgerald S."/>
            <person name="Flicek P."/>
            <person name="Guttman M."/>
            <person name="Hubisz M.J."/>
            <person name="Jaffe D.B."/>
            <person name="Jungreis I."/>
            <person name="Kent W.J."/>
            <person name="Kostka D."/>
            <person name="Lara M."/>
            <person name="Martins A.L."/>
            <person name="Massingham T."/>
            <person name="Moltke I."/>
            <person name="Raney B.J."/>
            <person name="Rasmussen M.D."/>
            <person name="Robinson J."/>
            <person name="Stark A."/>
            <person name="Vilella A.J."/>
            <person name="Wen J."/>
            <person name="Xie X."/>
            <person name="Zody M.C."/>
            <person name="Baldwin J."/>
            <person name="Bloom T."/>
            <person name="Chin C.W."/>
            <person name="Heiman D."/>
            <person name="Nicol R."/>
            <person name="Nusbaum C."/>
            <person name="Young S."/>
            <person name="Wilkinson J."/>
            <person name="Worley K.C."/>
            <person name="Kovar C.L."/>
            <person name="Muzny D.M."/>
            <person name="Gibbs R.A."/>
            <person name="Cree A."/>
            <person name="Dihn H.H."/>
            <person name="Fowler G."/>
            <person name="Jhangiani S."/>
            <person name="Joshi V."/>
            <person name="Lee S."/>
            <person name="Lewis L.R."/>
            <person name="Nazareth L.V."/>
            <person name="Okwuonu G."/>
            <person name="Santibanez J."/>
            <person name="Warren W.C."/>
            <person name="Mardis E.R."/>
            <person name="Weinstock G.M."/>
            <person name="Wilson R.K."/>
            <person name="Delehaunty K."/>
            <person name="Dooling D."/>
            <person name="Fronik C."/>
            <person name="Fulton L."/>
            <person name="Fulton B."/>
            <person name="Graves T."/>
            <person name="Minx P."/>
            <person name="Sodergren E."/>
            <person name="Birney E."/>
            <person name="Margulies E.H."/>
            <person name="Herrero J."/>
            <person name="Green E.D."/>
            <person name="Haussler D."/>
            <person name="Siepel A."/>
            <person name="Goldman N."/>
            <person name="Pollard K.S."/>
            <person name="Pedersen J.S."/>
            <person name="Lander E.S."/>
            <person name="Kellis M."/>
        </authorList>
    </citation>
    <scope>NUCLEOTIDE SEQUENCE [LARGE SCALE GENOMIC DNA]</scope>
    <source>
        <strain evidence="6 7">Thorbecke inbred</strain>
    </source>
</reference>
<dbReference type="GeneTree" id="ENSGT00500000044916"/>
<reference evidence="6" key="3">
    <citation type="submission" date="2025-09" db="UniProtKB">
        <authorList>
            <consortium name="Ensembl"/>
        </authorList>
    </citation>
    <scope>IDENTIFICATION</scope>
    <source>
        <strain evidence="6">Thorbecke</strain>
    </source>
</reference>
<feature type="region of interest" description="Disordered" evidence="4">
    <location>
        <begin position="218"/>
        <end position="262"/>
    </location>
</feature>
<feature type="coiled-coil region" evidence="3">
    <location>
        <begin position="55"/>
        <end position="122"/>
    </location>
</feature>
<sequence length="262" mass="29696">MDGGDDGNLVIKKRFVSEAELDERRKRRQEEWEKVRKPEDPEECPEEVYDPRSLYERLQEQKDRKQQEYEEQFKFKNMVRGLDEDETNFLDEVSRQQELIEKQRREEELKELKEYRSNLNKVGISSENKKEVEKKLAVKPIETKKFSQAKLLAGAVKHKSSESGNSVKRLKPDPDPDDKNQEASSCVSLGSTSLSGPSIHCPSAAVCIGILPGLGAYSGSSDSESSSDSEGTSFQPRVPPPTVPFLVPAPRKSSLRRCNSQH</sequence>
<evidence type="ECO:0000313" key="6">
    <source>
        <dbReference type="Ensembl" id="ENSOCUP00000027329.1"/>
    </source>
</evidence>
<evidence type="ECO:0000259" key="5">
    <source>
        <dbReference type="Pfam" id="PF10187"/>
    </source>
</evidence>
<keyword evidence="3" id="KW-0175">Coiled coil</keyword>
<dbReference type="AlphaFoldDB" id="A0A5F9C0W1"/>
<keyword evidence="2" id="KW-0539">Nucleus</keyword>
<evidence type="ECO:0000256" key="1">
    <source>
        <dbReference type="ARBA" id="ARBA00004123"/>
    </source>
</evidence>
<comment type="subcellular location">
    <subcellularLocation>
        <location evidence="1">Nucleus</location>
    </subcellularLocation>
</comment>
<accession>A0A5F9C0W1</accession>
<keyword evidence="7" id="KW-1185">Reference proteome</keyword>
<dbReference type="EMBL" id="AAGW02052835">
    <property type="status" value="NOT_ANNOTATED_CDS"/>
    <property type="molecule type" value="Genomic_DNA"/>
</dbReference>
<organism evidence="6 7">
    <name type="scientific">Oryctolagus cuniculus</name>
    <name type="common">Rabbit</name>
    <dbReference type="NCBI Taxonomy" id="9986"/>
    <lineage>
        <taxon>Eukaryota</taxon>
        <taxon>Metazoa</taxon>
        <taxon>Chordata</taxon>
        <taxon>Craniata</taxon>
        <taxon>Vertebrata</taxon>
        <taxon>Euteleostomi</taxon>
        <taxon>Mammalia</taxon>
        <taxon>Eutheria</taxon>
        <taxon>Euarchontoglires</taxon>
        <taxon>Glires</taxon>
        <taxon>Lagomorpha</taxon>
        <taxon>Leporidae</taxon>
        <taxon>Oryctolagus</taxon>
    </lineage>
</organism>
<feature type="compositionally biased region" description="Basic and acidic residues" evidence="4">
    <location>
        <begin position="22"/>
        <end position="39"/>
    </location>
</feature>
<dbReference type="Bgee" id="ENSOCUG00000000572">
    <property type="expression patterns" value="Expressed in autopod skin and 17 other cell types or tissues"/>
</dbReference>
<feature type="compositionally biased region" description="Basic and acidic residues" evidence="4">
    <location>
        <begin position="170"/>
        <end position="181"/>
    </location>
</feature>
<dbReference type="InterPro" id="IPR019331">
    <property type="entry name" value="FAM192A/Fyv6_N"/>
</dbReference>
<dbReference type="PANTHER" id="PTHR13495:SF0">
    <property type="entry name" value="PSME3-INTERACTING PROTEIN"/>
    <property type="match status" value="1"/>
</dbReference>
<dbReference type="Ensembl" id="ENSOCUT00000055214.1">
    <property type="protein sequence ID" value="ENSOCUP00000027329.1"/>
    <property type="gene ID" value="ENSOCUG00000000572.4"/>
</dbReference>
<evidence type="ECO:0000256" key="4">
    <source>
        <dbReference type="SAM" id="MobiDB-lite"/>
    </source>
</evidence>
<dbReference type="InParanoid" id="A0A5F9C0W1"/>
<dbReference type="FunCoup" id="A0A5F9C0W1">
    <property type="interactions" value="2929"/>
</dbReference>
<name>A0A5F9C0W1_RABIT</name>
<gene>
    <name evidence="6" type="primary">PSME3IP1</name>
</gene>
<dbReference type="STRING" id="9986.ENSOCUP00000027329"/>
<evidence type="ECO:0000256" key="2">
    <source>
        <dbReference type="ARBA" id="ARBA00023242"/>
    </source>
</evidence>
<dbReference type="EMBL" id="AAGW02052837">
    <property type="status" value="NOT_ANNOTATED_CDS"/>
    <property type="molecule type" value="Genomic_DNA"/>
</dbReference>
<evidence type="ECO:0000256" key="3">
    <source>
        <dbReference type="SAM" id="Coils"/>
    </source>
</evidence>
<feature type="compositionally biased region" description="Low complexity" evidence="4">
    <location>
        <begin position="184"/>
        <end position="196"/>
    </location>
</feature>
<dbReference type="GO" id="GO:0005654">
    <property type="term" value="C:nucleoplasm"/>
    <property type="evidence" value="ECO:0007669"/>
    <property type="project" value="Ensembl"/>
</dbReference>
<dbReference type="GO" id="GO:1901799">
    <property type="term" value="P:negative regulation of proteasomal protein catabolic process"/>
    <property type="evidence" value="ECO:0007669"/>
    <property type="project" value="Ensembl"/>
</dbReference>
<dbReference type="PANTHER" id="PTHR13495">
    <property type="entry name" value="NEFA-INTERACTING NUCLEAR PROTEIN NIP30"/>
    <property type="match status" value="1"/>
</dbReference>
<evidence type="ECO:0000313" key="7">
    <source>
        <dbReference type="Proteomes" id="UP000001811"/>
    </source>
</evidence>
<feature type="region of interest" description="Disordered" evidence="4">
    <location>
        <begin position="21"/>
        <end position="52"/>
    </location>
</feature>
<feature type="compositionally biased region" description="Low complexity" evidence="4">
    <location>
        <begin position="218"/>
        <end position="231"/>
    </location>
</feature>
<feature type="region of interest" description="Disordered" evidence="4">
    <location>
        <begin position="155"/>
        <end position="197"/>
    </location>
</feature>
<reference evidence="6" key="2">
    <citation type="submission" date="2025-08" db="UniProtKB">
        <authorList>
            <consortium name="Ensembl"/>
        </authorList>
    </citation>
    <scope>IDENTIFICATION</scope>
    <source>
        <strain evidence="6">Thorbecke</strain>
    </source>
</reference>
<dbReference type="EMBL" id="AAGW02052836">
    <property type="status" value="NOT_ANNOTATED_CDS"/>
    <property type="molecule type" value="Genomic_DNA"/>
</dbReference>
<dbReference type="InterPro" id="IPR039845">
    <property type="entry name" value="FAM192A"/>
</dbReference>